<dbReference type="PANTHER" id="PTHR45628">
    <property type="entry name" value="VOLTAGE-DEPENDENT CALCIUM CHANNEL TYPE A SUBUNIT ALPHA-1"/>
    <property type="match status" value="1"/>
</dbReference>
<keyword evidence="10 13" id="KW-0472">Membrane</keyword>
<dbReference type="EMBL" id="CAJOBI010350156">
    <property type="protein sequence ID" value="CAF5220678.1"/>
    <property type="molecule type" value="Genomic_DNA"/>
</dbReference>
<feature type="transmembrane region" description="Helical" evidence="13">
    <location>
        <begin position="118"/>
        <end position="139"/>
    </location>
</feature>
<name>A0A8S3JQW6_9BILA</name>
<keyword evidence="9" id="KW-0406">Ion transport</keyword>
<evidence type="ECO:0000256" key="7">
    <source>
        <dbReference type="ARBA" id="ARBA00022882"/>
    </source>
</evidence>
<feature type="transmembrane region" description="Helical" evidence="13">
    <location>
        <begin position="80"/>
        <end position="97"/>
    </location>
</feature>
<dbReference type="SUPFAM" id="SSF81324">
    <property type="entry name" value="Voltage-gated potassium channels"/>
    <property type="match status" value="1"/>
</dbReference>
<dbReference type="AlphaFoldDB" id="A0A8S3JQW6"/>
<evidence type="ECO:0000259" key="14">
    <source>
        <dbReference type="Pfam" id="PF00520"/>
    </source>
</evidence>
<dbReference type="InterPro" id="IPR005821">
    <property type="entry name" value="Ion_trans_dom"/>
</dbReference>
<reference evidence="15" key="1">
    <citation type="submission" date="2021-02" db="EMBL/GenBank/DDBJ databases">
        <authorList>
            <person name="Nowell W R."/>
        </authorList>
    </citation>
    <scope>NUCLEOTIDE SEQUENCE</scope>
</reference>
<organism evidence="15 16">
    <name type="scientific">Rotaria magnacalcarata</name>
    <dbReference type="NCBI Taxonomy" id="392030"/>
    <lineage>
        <taxon>Eukaryota</taxon>
        <taxon>Metazoa</taxon>
        <taxon>Spiralia</taxon>
        <taxon>Gnathifera</taxon>
        <taxon>Rotifera</taxon>
        <taxon>Eurotatoria</taxon>
        <taxon>Bdelloidea</taxon>
        <taxon>Philodinida</taxon>
        <taxon>Philodinidae</taxon>
        <taxon>Rotaria</taxon>
    </lineage>
</organism>
<dbReference type="GO" id="GO:0098703">
    <property type="term" value="P:calcium ion import across plasma membrane"/>
    <property type="evidence" value="ECO:0007669"/>
    <property type="project" value="TreeGrafter"/>
</dbReference>
<evidence type="ECO:0000313" key="16">
    <source>
        <dbReference type="Proteomes" id="UP000676336"/>
    </source>
</evidence>
<keyword evidence="2" id="KW-0813">Transport</keyword>
<keyword evidence="5 13" id="KW-0812">Transmembrane</keyword>
<evidence type="ECO:0000256" key="12">
    <source>
        <dbReference type="ARBA" id="ARBA00023303"/>
    </source>
</evidence>
<comment type="subcellular location">
    <subcellularLocation>
        <location evidence="1">Membrane</location>
        <topology evidence="1">Multi-pass membrane protein</topology>
    </subcellularLocation>
</comment>
<keyword evidence="7" id="KW-0851">Voltage-gated channel</keyword>
<protein>
    <recommendedName>
        <fullName evidence="14">Ion transport domain-containing protein</fullName>
    </recommendedName>
</protein>
<evidence type="ECO:0000256" key="5">
    <source>
        <dbReference type="ARBA" id="ARBA00022692"/>
    </source>
</evidence>
<dbReference type="Gene3D" id="1.20.120.350">
    <property type="entry name" value="Voltage-gated potassium channels. Chain C"/>
    <property type="match status" value="1"/>
</dbReference>
<dbReference type="Pfam" id="PF00520">
    <property type="entry name" value="Ion_trans"/>
    <property type="match status" value="1"/>
</dbReference>
<dbReference type="PANTHER" id="PTHR45628:SF7">
    <property type="entry name" value="VOLTAGE-DEPENDENT CALCIUM CHANNEL TYPE A SUBUNIT ALPHA-1"/>
    <property type="match status" value="1"/>
</dbReference>
<keyword evidence="8 13" id="KW-1133">Transmembrane helix</keyword>
<keyword evidence="6" id="KW-0106">Calcium</keyword>
<dbReference type="InterPro" id="IPR050599">
    <property type="entry name" value="VDCC_alpha-1_subunit"/>
</dbReference>
<gene>
    <name evidence="15" type="ORF">SMN809_LOCUS82004</name>
</gene>
<evidence type="ECO:0000256" key="4">
    <source>
        <dbReference type="ARBA" id="ARBA00022673"/>
    </source>
</evidence>
<keyword evidence="11" id="KW-0325">Glycoprotein</keyword>
<proteinExistence type="predicted"/>
<dbReference type="InterPro" id="IPR027359">
    <property type="entry name" value="Volt_channel_dom_sf"/>
</dbReference>
<dbReference type="Proteomes" id="UP000676336">
    <property type="component" value="Unassembled WGS sequence"/>
</dbReference>
<evidence type="ECO:0000313" key="15">
    <source>
        <dbReference type="EMBL" id="CAF5220678.1"/>
    </source>
</evidence>
<evidence type="ECO:0000256" key="3">
    <source>
        <dbReference type="ARBA" id="ARBA00022568"/>
    </source>
</evidence>
<dbReference type="GO" id="GO:0007268">
    <property type="term" value="P:chemical synaptic transmission"/>
    <property type="evidence" value="ECO:0007669"/>
    <property type="project" value="TreeGrafter"/>
</dbReference>
<dbReference type="GO" id="GO:0008331">
    <property type="term" value="F:high voltage-gated calcium channel activity"/>
    <property type="evidence" value="ECO:0007669"/>
    <property type="project" value="TreeGrafter"/>
</dbReference>
<keyword evidence="12" id="KW-0407">Ion channel</keyword>
<dbReference type="GO" id="GO:0045202">
    <property type="term" value="C:synapse"/>
    <property type="evidence" value="ECO:0007669"/>
    <property type="project" value="GOC"/>
</dbReference>
<accession>A0A8S3JQW6</accession>
<evidence type="ECO:0000256" key="10">
    <source>
        <dbReference type="ARBA" id="ARBA00023136"/>
    </source>
</evidence>
<keyword evidence="4" id="KW-0107">Calcium channel</keyword>
<evidence type="ECO:0000256" key="6">
    <source>
        <dbReference type="ARBA" id="ARBA00022837"/>
    </source>
</evidence>
<evidence type="ECO:0000256" key="8">
    <source>
        <dbReference type="ARBA" id="ARBA00022989"/>
    </source>
</evidence>
<sequence length="160" mass="18057">MGDFNNVSAMIRALKEGGNLAALTGGDPHNLHSGRTGAWKAKIKYYAKQINSSHQRSLFIFSKNNWIRKRANAVIDWNPFEYMVLLTIIANCIVLALEEHLPHEDKTTLARSLEKTEIYFIGIFCFEAALKIIALGFVLHEGSYLRSLWNVMDFVVVVTG</sequence>
<comment type="caution">
    <text evidence="15">The sequence shown here is derived from an EMBL/GenBank/DDBJ whole genome shotgun (WGS) entry which is preliminary data.</text>
</comment>
<evidence type="ECO:0000256" key="2">
    <source>
        <dbReference type="ARBA" id="ARBA00022448"/>
    </source>
</evidence>
<keyword evidence="3" id="KW-0109">Calcium transport</keyword>
<evidence type="ECO:0000256" key="9">
    <source>
        <dbReference type="ARBA" id="ARBA00023065"/>
    </source>
</evidence>
<evidence type="ECO:0000256" key="11">
    <source>
        <dbReference type="ARBA" id="ARBA00023180"/>
    </source>
</evidence>
<feature type="domain" description="Ion transport" evidence="14">
    <location>
        <begin position="78"/>
        <end position="159"/>
    </location>
</feature>
<evidence type="ECO:0000256" key="1">
    <source>
        <dbReference type="ARBA" id="ARBA00004141"/>
    </source>
</evidence>
<feature type="non-terminal residue" evidence="15">
    <location>
        <position position="1"/>
    </location>
</feature>
<evidence type="ECO:0000256" key="13">
    <source>
        <dbReference type="SAM" id="Phobius"/>
    </source>
</evidence>
<dbReference type="GO" id="GO:0005891">
    <property type="term" value="C:voltage-gated calcium channel complex"/>
    <property type="evidence" value="ECO:0007669"/>
    <property type="project" value="TreeGrafter"/>
</dbReference>